<proteinExistence type="predicted"/>
<evidence type="ECO:0000256" key="1">
    <source>
        <dbReference type="SAM" id="SignalP"/>
    </source>
</evidence>
<dbReference type="RefSeq" id="WP_344825250.1">
    <property type="nucleotide sequence ID" value="NZ_BAABEZ010000022.1"/>
</dbReference>
<evidence type="ECO:0000313" key="3">
    <source>
        <dbReference type="EMBL" id="GAA4454444.1"/>
    </source>
</evidence>
<feature type="domain" description="Thiol:disulfide interchange protein DsbD N-terminal" evidence="2">
    <location>
        <begin position="41"/>
        <end position="146"/>
    </location>
</feature>
<reference evidence="4" key="1">
    <citation type="journal article" date="2019" name="Int. J. Syst. Evol. Microbiol.">
        <title>The Global Catalogue of Microorganisms (GCM) 10K type strain sequencing project: providing services to taxonomists for standard genome sequencing and annotation.</title>
        <authorList>
            <consortium name="The Broad Institute Genomics Platform"/>
            <consortium name="The Broad Institute Genome Sequencing Center for Infectious Disease"/>
            <person name="Wu L."/>
            <person name="Ma J."/>
        </authorList>
    </citation>
    <scope>NUCLEOTIDE SEQUENCE [LARGE SCALE GENOMIC DNA]</scope>
    <source>
        <strain evidence="4">JCM 31921</strain>
    </source>
</reference>
<dbReference type="Proteomes" id="UP001501410">
    <property type="component" value="Unassembled WGS sequence"/>
</dbReference>
<dbReference type="InterPro" id="IPR028250">
    <property type="entry name" value="DsbDN"/>
</dbReference>
<sequence>MFKRLHFRALLLFCCFWAVRAGAQGIQNPTHWEYAAVKQGEGTYEIRISLKLDKGWHIWAIDPQGDGMQIPPTFKIESGPDGKDAPVFKETGKKHLESMEGIDKPVAFYSDSVTYSAMIRSKAGNIVKGTHTYQVCNDMICLPPTTIPFTIKLP</sequence>
<dbReference type="Gene3D" id="2.60.40.1250">
    <property type="entry name" value="Thiol:disulfide interchange protein DsbD, N-terminal domain"/>
    <property type="match status" value="1"/>
</dbReference>
<evidence type="ECO:0000313" key="4">
    <source>
        <dbReference type="Proteomes" id="UP001501410"/>
    </source>
</evidence>
<feature type="signal peptide" evidence="1">
    <location>
        <begin position="1"/>
        <end position="23"/>
    </location>
</feature>
<dbReference type="EMBL" id="BAABEZ010000022">
    <property type="protein sequence ID" value="GAA4454444.1"/>
    <property type="molecule type" value="Genomic_DNA"/>
</dbReference>
<dbReference type="InterPro" id="IPR036929">
    <property type="entry name" value="DsbDN_sf"/>
</dbReference>
<keyword evidence="1" id="KW-0732">Signal</keyword>
<accession>A0ABP8MS17</accession>
<comment type="caution">
    <text evidence="3">The sequence shown here is derived from an EMBL/GenBank/DDBJ whole genome shotgun (WGS) entry which is preliminary data.</text>
</comment>
<gene>
    <name evidence="3" type="ORF">GCM10023092_16470</name>
</gene>
<protein>
    <recommendedName>
        <fullName evidence="2">Thiol:disulfide interchange protein DsbD N-terminal domain-containing protein</fullName>
    </recommendedName>
</protein>
<keyword evidence="4" id="KW-1185">Reference proteome</keyword>
<feature type="chain" id="PRO_5047442144" description="Thiol:disulfide interchange protein DsbD N-terminal domain-containing protein" evidence="1">
    <location>
        <begin position="24"/>
        <end position="154"/>
    </location>
</feature>
<organism evidence="3 4">
    <name type="scientific">Rurimicrobium arvi</name>
    <dbReference type="NCBI Taxonomy" id="2049916"/>
    <lineage>
        <taxon>Bacteria</taxon>
        <taxon>Pseudomonadati</taxon>
        <taxon>Bacteroidota</taxon>
        <taxon>Chitinophagia</taxon>
        <taxon>Chitinophagales</taxon>
        <taxon>Chitinophagaceae</taxon>
        <taxon>Rurimicrobium</taxon>
    </lineage>
</organism>
<evidence type="ECO:0000259" key="2">
    <source>
        <dbReference type="Pfam" id="PF11412"/>
    </source>
</evidence>
<name>A0ABP8MS17_9BACT</name>
<dbReference type="Pfam" id="PF11412">
    <property type="entry name" value="DsbD_N"/>
    <property type="match status" value="1"/>
</dbReference>